<dbReference type="Proteomes" id="UP000077856">
    <property type="component" value="Chromosome"/>
</dbReference>
<dbReference type="RefSeq" id="WP_009334542.1">
    <property type="nucleotide sequence ID" value="NZ_CP015506.1"/>
</dbReference>
<dbReference type="KEGG" id="bon:A361_13065"/>
<organism evidence="1 2">
    <name type="scientific">Cytobacillus oceanisediminis 2691</name>
    <dbReference type="NCBI Taxonomy" id="1196031"/>
    <lineage>
        <taxon>Bacteria</taxon>
        <taxon>Bacillati</taxon>
        <taxon>Bacillota</taxon>
        <taxon>Bacilli</taxon>
        <taxon>Bacillales</taxon>
        <taxon>Bacillaceae</taxon>
        <taxon>Cytobacillus</taxon>
    </lineage>
</organism>
<proteinExistence type="predicted"/>
<dbReference type="AlphaFoldDB" id="A0A160MBS4"/>
<evidence type="ECO:0008006" key="3">
    <source>
        <dbReference type="Google" id="ProtNLM"/>
    </source>
</evidence>
<sequence>MREHSHCRHRFAESEGPAVFQTMDGIEVNVSGSMFEKCTTCGHFDFPVETREAIESSLKENRKNANAVKQIYINLVETF</sequence>
<protein>
    <recommendedName>
        <fullName evidence="3">YgiT-type zinc finger protein</fullName>
    </recommendedName>
</protein>
<evidence type="ECO:0000313" key="1">
    <source>
        <dbReference type="EMBL" id="AND40033.1"/>
    </source>
</evidence>
<evidence type="ECO:0000313" key="2">
    <source>
        <dbReference type="Proteomes" id="UP000077856"/>
    </source>
</evidence>
<name>A0A160MBS4_9BACI</name>
<reference evidence="1 2" key="1">
    <citation type="submission" date="2016-04" db="EMBL/GenBank/DDBJ databases">
        <title>Complete genome sequence of Bacillus oceanisediminis strain 2691.</title>
        <authorList>
            <person name="Jeong H."/>
            <person name="Kim H.J."/>
            <person name="Lee D.-W."/>
        </authorList>
    </citation>
    <scope>NUCLEOTIDE SEQUENCE [LARGE SCALE GENOMIC DNA]</scope>
    <source>
        <strain evidence="1 2">2691</strain>
    </source>
</reference>
<dbReference type="eggNOG" id="ENOG5030CXE">
    <property type="taxonomic scope" value="Bacteria"/>
</dbReference>
<dbReference type="EMBL" id="CP015506">
    <property type="protein sequence ID" value="AND40033.1"/>
    <property type="molecule type" value="Genomic_DNA"/>
</dbReference>
<accession>A0A160MBS4</accession>
<gene>
    <name evidence="1" type="ORF">A361_13065</name>
</gene>